<name>A0A932A9K7_9BACT</name>
<evidence type="ECO:0000256" key="1">
    <source>
        <dbReference type="SAM" id="Phobius"/>
    </source>
</evidence>
<comment type="caution">
    <text evidence="2">The sequence shown here is derived from an EMBL/GenBank/DDBJ whole genome shotgun (WGS) entry which is preliminary data.</text>
</comment>
<organism evidence="2 3">
    <name type="scientific">Candidatus Korobacter versatilis</name>
    <dbReference type="NCBI Taxonomy" id="658062"/>
    <lineage>
        <taxon>Bacteria</taxon>
        <taxon>Pseudomonadati</taxon>
        <taxon>Acidobacteriota</taxon>
        <taxon>Terriglobia</taxon>
        <taxon>Terriglobales</taxon>
        <taxon>Candidatus Korobacteraceae</taxon>
        <taxon>Candidatus Korobacter</taxon>
    </lineage>
</organism>
<dbReference type="Proteomes" id="UP000779809">
    <property type="component" value="Unassembled WGS sequence"/>
</dbReference>
<reference evidence="2" key="1">
    <citation type="submission" date="2020-07" db="EMBL/GenBank/DDBJ databases">
        <title>Huge and variable diversity of episymbiotic CPR bacteria and DPANN archaea in groundwater ecosystems.</title>
        <authorList>
            <person name="He C.Y."/>
            <person name="Keren R."/>
            <person name="Whittaker M."/>
            <person name="Farag I.F."/>
            <person name="Doudna J."/>
            <person name="Cate J.H.D."/>
            <person name="Banfield J.F."/>
        </authorList>
    </citation>
    <scope>NUCLEOTIDE SEQUENCE</scope>
    <source>
        <strain evidence="2">NC_groundwater_580_Pr5_B-0.1um_64_19</strain>
    </source>
</reference>
<dbReference type="AlphaFoldDB" id="A0A932A9K7"/>
<proteinExistence type="predicted"/>
<gene>
    <name evidence="2" type="ORF">HYX28_10080</name>
</gene>
<dbReference type="EMBL" id="JACPNR010000012">
    <property type="protein sequence ID" value="MBI2679117.1"/>
    <property type="molecule type" value="Genomic_DNA"/>
</dbReference>
<accession>A0A932A9K7</accession>
<keyword evidence="1" id="KW-0472">Membrane</keyword>
<feature type="transmembrane region" description="Helical" evidence="1">
    <location>
        <begin position="6"/>
        <end position="29"/>
    </location>
</feature>
<evidence type="ECO:0000313" key="2">
    <source>
        <dbReference type="EMBL" id="MBI2679117.1"/>
    </source>
</evidence>
<sequence>MKDAGGLFLLLLAIGVAMALLWFVWSVVLRRYWRVVRMRHARERREMEEAARR</sequence>
<keyword evidence="1" id="KW-1133">Transmembrane helix</keyword>
<evidence type="ECO:0000313" key="3">
    <source>
        <dbReference type="Proteomes" id="UP000779809"/>
    </source>
</evidence>
<protein>
    <submittedName>
        <fullName evidence="2">Uncharacterized protein</fullName>
    </submittedName>
</protein>
<keyword evidence="1" id="KW-0812">Transmembrane</keyword>